<reference evidence="3 4" key="1">
    <citation type="journal article" date="2024" name="Nat. Commun.">
        <title>Phylogenomics reveals the evolutionary origins of lichenization in chlorophyte algae.</title>
        <authorList>
            <person name="Puginier C."/>
            <person name="Libourel C."/>
            <person name="Otte J."/>
            <person name="Skaloud P."/>
            <person name="Haon M."/>
            <person name="Grisel S."/>
            <person name="Petersen M."/>
            <person name="Berrin J.G."/>
            <person name="Delaux P.M."/>
            <person name="Dal Grande F."/>
            <person name="Keller J."/>
        </authorList>
    </citation>
    <scope>NUCLEOTIDE SEQUENCE [LARGE SCALE GENOMIC DNA]</scope>
    <source>
        <strain evidence="3 4">SAG 245.80</strain>
    </source>
</reference>
<comment type="caution">
    <text evidence="3">The sequence shown here is derived from an EMBL/GenBank/DDBJ whole genome shotgun (WGS) entry which is preliminary data.</text>
</comment>
<dbReference type="AlphaFoldDB" id="A0AAW1SDA1"/>
<sequence>MQQGAFRDNVLSEILPLRIVNKVAQIQWQVLFFPYNVFVYCLSCLAALLLRFLVVAGAPPSEYANKAKLREVMSVVEHMHQREDAYRRKIKELQEEAEIRHRDKRKALVKLQKARVAMEAMQAQVARGGGGGGVSGRAPSRLAMHASLLLTTLCALWFFKHESVSSISRKIVSSVMFPVWLAWAWSLSSRAPPSLGIGLYCCAWFVLGFVSCSWVSGQHLGEGL</sequence>
<keyword evidence="2" id="KW-0812">Transmembrane</keyword>
<gene>
    <name evidence="3" type="ORF">WJX81_008298</name>
</gene>
<proteinExistence type="predicted"/>
<keyword evidence="1" id="KW-0175">Coiled coil</keyword>
<dbReference type="EMBL" id="JALJOU010000005">
    <property type="protein sequence ID" value="KAK9843832.1"/>
    <property type="molecule type" value="Genomic_DNA"/>
</dbReference>
<dbReference type="Proteomes" id="UP001445335">
    <property type="component" value="Unassembled WGS sequence"/>
</dbReference>
<accession>A0AAW1SDA1</accession>
<feature type="transmembrane region" description="Helical" evidence="2">
    <location>
        <begin position="142"/>
        <end position="159"/>
    </location>
</feature>
<organism evidence="3 4">
    <name type="scientific">Elliptochloris bilobata</name>
    <dbReference type="NCBI Taxonomy" id="381761"/>
    <lineage>
        <taxon>Eukaryota</taxon>
        <taxon>Viridiplantae</taxon>
        <taxon>Chlorophyta</taxon>
        <taxon>core chlorophytes</taxon>
        <taxon>Trebouxiophyceae</taxon>
        <taxon>Trebouxiophyceae incertae sedis</taxon>
        <taxon>Elliptochloris clade</taxon>
        <taxon>Elliptochloris</taxon>
    </lineage>
</organism>
<evidence type="ECO:0000256" key="2">
    <source>
        <dbReference type="SAM" id="Phobius"/>
    </source>
</evidence>
<protein>
    <submittedName>
        <fullName evidence="3">Uncharacterized protein</fullName>
    </submittedName>
</protein>
<keyword evidence="2" id="KW-1133">Transmembrane helix</keyword>
<evidence type="ECO:0000313" key="3">
    <source>
        <dbReference type="EMBL" id="KAK9843832.1"/>
    </source>
</evidence>
<feature type="transmembrane region" description="Helical" evidence="2">
    <location>
        <begin position="171"/>
        <end position="188"/>
    </location>
</feature>
<keyword evidence="2" id="KW-0472">Membrane</keyword>
<evidence type="ECO:0000313" key="4">
    <source>
        <dbReference type="Proteomes" id="UP001445335"/>
    </source>
</evidence>
<keyword evidence="4" id="KW-1185">Reference proteome</keyword>
<evidence type="ECO:0000256" key="1">
    <source>
        <dbReference type="SAM" id="Coils"/>
    </source>
</evidence>
<name>A0AAW1SDA1_9CHLO</name>
<feature type="coiled-coil region" evidence="1">
    <location>
        <begin position="76"/>
        <end position="124"/>
    </location>
</feature>
<feature type="transmembrane region" description="Helical" evidence="2">
    <location>
        <begin position="37"/>
        <end position="58"/>
    </location>
</feature>
<feature type="transmembrane region" description="Helical" evidence="2">
    <location>
        <begin position="195"/>
        <end position="216"/>
    </location>
</feature>